<dbReference type="Proteomes" id="UP000305067">
    <property type="component" value="Unassembled WGS sequence"/>
</dbReference>
<dbReference type="EMBL" id="ML178832">
    <property type="protein sequence ID" value="TFK99646.1"/>
    <property type="molecule type" value="Genomic_DNA"/>
</dbReference>
<dbReference type="AlphaFoldDB" id="A0A5C3QDM2"/>
<reference evidence="1 2" key="1">
    <citation type="journal article" date="2019" name="Nat. Ecol. Evol.">
        <title>Megaphylogeny resolves global patterns of mushroom evolution.</title>
        <authorList>
            <person name="Varga T."/>
            <person name="Krizsan K."/>
            <person name="Foldi C."/>
            <person name="Dima B."/>
            <person name="Sanchez-Garcia M."/>
            <person name="Sanchez-Ramirez S."/>
            <person name="Szollosi G.J."/>
            <person name="Szarkandi J.G."/>
            <person name="Papp V."/>
            <person name="Albert L."/>
            <person name="Andreopoulos W."/>
            <person name="Angelini C."/>
            <person name="Antonin V."/>
            <person name="Barry K.W."/>
            <person name="Bougher N.L."/>
            <person name="Buchanan P."/>
            <person name="Buyck B."/>
            <person name="Bense V."/>
            <person name="Catcheside P."/>
            <person name="Chovatia M."/>
            <person name="Cooper J."/>
            <person name="Damon W."/>
            <person name="Desjardin D."/>
            <person name="Finy P."/>
            <person name="Geml J."/>
            <person name="Haridas S."/>
            <person name="Hughes K."/>
            <person name="Justo A."/>
            <person name="Karasinski D."/>
            <person name="Kautmanova I."/>
            <person name="Kiss B."/>
            <person name="Kocsube S."/>
            <person name="Kotiranta H."/>
            <person name="LaButti K.M."/>
            <person name="Lechner B.E."/>
            <person name="Liimatainen K."/>
            <person name="Lipzen A."/>
            <person name="Lukacs Z."/>
            <person name="Mihaltcheva S."/>
            <person name="Morgado L.N."/>
            <person name="Niskanen T."/>
            <person name="Noordeloos M.E."/>
            <person name="Ohm R.A."/>
            <person name="Ortiz-Santana B."/>
            <person name="Ovrebo C."/>
            <person name="Racz N."/>
            <person name="Riley R."/>
            <person name="Savchenko A."/>
            <person name="Shiryaev A."/>
            <person name="Soop K."/>
            <person name="Spirin V."/>
            <person name="Szebenyi C."/>
            <person name="Tomsovsky M."/>
            <person name="Tulloss R.E."/>
            <person name="Uehling J."/>
            <person name="Grigoriev I.V."/>
            <person name="Vagvolgyi C."/>
            <person name="Papp T."/>
            <person name="Martin F.M."/>
            <person name="Miettinen O."/>
            <person name="Hibbett D.S."/>
            <person name="Nagy L.G."/>
        </authorList>
    </citation>
    <scope>NUCLEOTIDE SEQUENCE [LARGE SCALE GENOMIC DNA]</scope>
    <source>
        <strain evidence="1 2">CBS 309.79</strain>
    </source>
</reference>
<name>A0A5C3QDM2_9AGAR</name>
<protein>
    <submittedName>
        <fullName evidence="1">Uncharacterized protein</fullName>
    </submittedName>
</protein>
<accession>A0A5C3QDM2</accession>
<evidence type="ECO:0000313" key="2">
    <source>
        <dbReference type="Proteomes" id="UP000305067"/>
    </source>
</evidence>
<evidence type="ECO:0000313" key="1">
    <source>
        <dbReference type="EMBL" id="TFK99646.1"/>
    </source>
</evidence>
<gene>
    <name evidence="1" type="ORF">BDV98DRAFT_132207</name>
</gene>
<organism evidence="1 2">
    <name type="scientific">Pterulicium gracile</name>
    <dbReference type="NCBI Taxonomy" id="1884261"/>
    <lineage>
        <taxon>Eukaryota</taxon>
        <taxon>Fungi</taxon>
        <taxon>Dikarya</taxon>
        <taxon>Basidiomycota</taxon>
        <taxon>Agaricomycotina</taxon>
        <taxon>Agaricomycetes</taxon>
        <taxon>Agaricomycetidae</taxon>
        <taxon>Agaricales</taxon>
        <taxon>Pleurotineae</taxon>
        <taxon>Pterulaceae</taxon>
        <taxon>Pterulicium</taxon>
    </lineage>
</organism>
<sequence>MFGMNHARRIASCFPHGSLSLCSLFSLAFFPFFFCDLFPCSFMYIDTSLHLTIQHESSILSLIDTVHIIFKVSVCCFLSFGGHLGRWCAQSNNYSTCHSS</sequence>
<keyword evidence="2" id="KW-1185">Reference proteome</keyword>
<proteinExistence type="predicted"/>